<dbReference type="EMBL" id="BLXT01007309">
    <property type="protein sequence ID" value="GFO38172.1"/>
    <property type="molecule type" value="Genomic_DNA"/>
</dbReference>
<gene>
    <name evidence="2" type="ORF">PoB_006467700</name>
</gene>
<protein>
    <submittedName>
        <fullName evidence="2">Uncharacterized protein</fullName>
    </submittedName>
</protein>
<evidence type="ECO:0000313" key="3">
    <source>
        <dbReference type="Proteomes" id="UP000735302"/>
    </source>
</evidence>
<evidence type="ECO:0000256" key="1">
    <source>
        <dbReference type="SAM" id="Phobius"/>
    </source>
</evidence>
<proteinExistence type="predicted"/>
<dbReference type="SUPFAM" id="SSF57603">
    <property type="entry name" value="FnI-like domain"/>
    <property type="match status" value="1"/>
</dbReference>
<evidence type="ECO:0000313" key="2">
    <source>
        <dbReference type="EMBL" id="GFO38172.1"/>
    </source>
</evidence>
<feature type="transmembrane region" description="Helical" evidence="1">
    <location>
        <begin position="32"/>
        <end position="54"/>
    </location>
</feature>
<name>A0AAV4D1Y0_9GAST</name>
<dbReference type="AlphaFoldDB" id="A0AAV4D1Y0"/>
<reference evidence="2 3" key="1">
    <citation type="journal article" date="2021" name="Elife">
        <title>Chloroplast acquisition without the gene transfer in kleptoplastic sea slugs, Plakobranchus ocellatus.</title>
        <authorList>
            <person name="Maeda T."/>
            <person name="Takahashi S."/>
            <person name="Yoshida T."/>
            <person name="Shimamura S."/>
            <person name="Takaki Y."/>
            <person name="Nagai Y."/>
            <person name="Toyoda A."/>
            <person name="Suzuki Y."/>
            <person name="Arimoto A."/>
            <person name="Ishii H."/>
            <person name="Satoh N."/>
            <person name="Nishiyama T."/>
            <person name="Hasebe M."/>
            <person name="Maruyama T."/>
            <person name="Minagawa J."/>
            <person name="Obokata J."/>
            <person name="Shigenobu S."/>
        </authorList>
    </citation>
    <scope>NUCLEOTIDE SEQUENCE [LARGE SCALE GENOMIC DNA]</scope>
</reference>
<keyword evidence="3" id="KW-1185">Reference proteome</keyword>
<dbReference type="Proteomes" id="UP000735302">
    <property type="component" value="Unassembled WGS sequence"/>
</dbReference>
<keyword evidence="1" id="KW-1133">Transmembrane helix</keyword>
<sequence length="213" mass="24465">MCKTFYSHLLEFSGCKGEFFSYSLVFLRGKEVIIAVFWLFLCVSVINVNSCIIIPKKDCRIDDRLYYHGRSFFLPGCKFYKCDDGQVVLLKAECFLKGFCFQVGRTMPMSGRLYKCVKKQGKLVEVEEMNKDCEYHGESYGSTMTFYYPPHTCQLHLCNDGKVQHLKPECSYRGLCLKLGFVLRLSNGTYKCVRKPGNRAEFEEIINTAGSGK</sequence>
<comment type="caution">
    <text evidence="2">The sequence shown here is derived from an EMBL/GenBank/DDBJ whole genome shotgun (WGS) entry which is preliminary data.</text>
</comment>
<keyword evidence="1" id="KW-0472">Membrane</keyword>
<organism evidence="2 3">
    <name type="scientific">Plakobranchus ocellatus</name>
    <dbReference type="NCBI Taxonomy" id="259542"/>
    <lineage>
        <taxon>Eukaryota</taxon>
        <taxon>Metazoa</taxon>
        <taxon>Spiralia</taxon>
        <taxon>Lophotrochozoa</taxon>
        <taxon>Mollusca</taxon>
        <taxon>Gastropoda</taxon>
        <taxon>Heterobranchia</taxon>
        <taxon>Euthyneura</taxon>
        <taxon>Panpulmonata</taxon>
        <taxon>Sacoglossa</taxon>
        <taxon>Placobranchoidea</taxon>
        <taxon>Plakobranchidae</taxon>
        <taxon>Plakobranchus</taxon>
    </lineage>
</organism>
<accession>A0AAV4D1Y0</accession>
<keyword evidence="1" id="KW-0812">Transmembrane</keyword>